<evidence type="ECO:0000256" key="13">
    <source>
        <dbReference type="SAM" id="MobiDB-lite"/>
    </source>
</evidence>
<evidence type="ECO:0000256" key="9">
    <source>
        <dbReference type="ARBA" id="ARBA00023065"/>
    </source>
</evidence>
<feature type="domain" description="Potassium channel" evidence="15">
    <location>
        <begin position="196"/>
        <end position="271"/>
    </location>
</feature>
<dbReference type="GO" id="GO:0005886">
    <property type="term" value="C:plasma membrane"/>
    <property type="evidence" value="ECO:0007669"/>
    <property type="project" value="TreeGrafter"/>
</dbReference>
<keyword evidence="11 12" id="KW-0407">Ion channel</keyword>
<name>A0A3Q3ISC9_MONAL</name>
<dbReference type="GO" id="GO:0030322">
    <property type="term" value="P:stabilization of membrane potential"/>
    <property type="evidence" value="ECO:0007669"/>
    <property type="project" value="TreeGrafter"/>
</dbReference>
<keyword evidence="17" id="KW-1185">Reference proteome</keyword>
<evidence type="ECO:0000256" key="7">
    <source>
        <dbReference type="ARBA" id="ARBA00022958"/>
    </source>
</evidence>
<evidence type="ECO:0000313" key="17">
    <source>
        <dbReference type="Proteomes" id="UP000261600"/>
    </source>
</evidence>
<proteinExistence type="inferred from homology"/>
<dbReference type="GeneID" id="109956029"/>
<dbReference type="InterPro" id="IPR003280">
    <property type="entry name" value="2pore_dom_K_chnl"/>
</dbReference>
<keyword evidence="3 12" id="KW-0813">Transport</keyword>
<feature type="transmembrane region" description="Helical" evidence="14">
    <location>
        <begin position="248"/>
        <end position="275"/>
    </location>
</feature>
<comment type="similarity">
    <text evidence="2 12">Belongs to the two pore domain potassium channel (TC 1.A.1.8) family.</text>
</comment>
<feature type="domain" description="Potassium channel" evidence="15">
    <location>
        <begin position="103"/>
        <end position="160"/>
    </location>
</feature>
<dbReference type="GO" id="GO:0022841">
    <property type="term" value="F:potassium ion leak channel activity"/>
    <property type="evidence" value="ECO:0007669"/>
    <property type="project" value="TreeGrafter"/>
</dbReference>
<dbReference type="PRINTS" id="PR01333">
    <property type="entry name" value="2POREKCHANEL"/>
</dbReference>
<feature type="transmembrane region" description="Helical" evidence="14">
    <location>
        <begin position="37"/>
        <end position="57"/>
    </location>
</feature>
<feature type="transmembrane region" description="Helical" evidence="14">
    <location>
        <begin position="139"/>
        <end position="164"/>
    </location>
</feature>
<evidence type="ECO:0000256" key="1">
    <source>
        <dbReference type="ARBA" id="ARBA00004141"/>
    </source>
</evidence>
<dbReference type="Proteomes" id="UP000261600">
    <property type="component" value="Unplaced"/>
</dbReference>
<dbReference type="SUPFAM" id="SSF81324">
    <property type="entry name" value="Voltage-gated potassium channels"/>
    <property type="match status" value="2"/>
</dbReference>
<dbReference type="InterPro" id="IPR013099">
    <property type="entry name" value="K_chnl_dom"/>
</dbReference>
<evidence type="ECO:0000256" key="12">
    <source>
        <dbReference type="RuleBase" id="RU003857"/>
    </source>
</evidence>
<evidence type="ECO:0000256" key="2">
    <source>
        <dbReference type="ARBA" id="ARBA00006666"/>
    </source>
</evidence>
<feature type="transmembrane region" description="Helical" evidence="14">
    <location>
        <begin position="217"/>
        <end position="236"/>
    </location>
</feature>
<dbReference type="Ensembl" id="ENSMALT00000007010.1">
    <property type="protein sequence ID" value="ENSMALP00000006865.1"/>
    <property type="gene ID" value="ENSMALG00000004899.1"/>
</dbReference>
<evidence type="ECO:0000256" key="4">
    <source>
        <dbReference type="ARBA" id="ARBA00022538"/>
    </source>
</evidence>
<dbReference type="OrthoDB" id="297496at2759"/>
<dbReference type="AlphaFoldDB" id="A0A3Q3ISC9"/>
<keyword evidence="6" id="KW-0631">Potassium channel</keyword>
<evidence type="ECO:0000256" key="10">
    <source>
        <dbReference type="ARBA" id="ARBA00023136"/>
    </source>
</evidence>
<protein>
    <recommendedName>
        <fullName evidence="15">Potassium channel domain-containing protein</fullName>
    </recommendedName>
</protein>
<evidence type="ECO:0000256" key="5">
    <source>
        <dbReference type="ARBA" id="ARBA00022692"/>
    </source>
</evidence>
<keyword evidence="5 12" id="KW-0812">Transmembrane</keyword>
<evidence type="ECO:0000313" key="16">
    <source>
        <dbReference type="Ensembl" id="ENSMALP00000006865.1"/>
    </source>
</evidence>
<evidence type="ECO:0000256" key="14">
    <source>
        <dbReference type="SAM" id="Phobius"/>
    </source>
</evidence>
<sequence>MEPIEDAAVSSVRVSSSALSSARTLELRMKTQNIRTLSLVLSIVFYLLIGATVFNALESESESSRTGALGQKLNELGEKYGFTEDDYREIEKVVLLYEPHRAGRQWKFAGSFYFAITVITTIGYGHVAPRTDAGKTFCMLYAVLGIPLTLIMFQSLGERINAFVRYLLRRAKQGLGLQRTEVSMGNMVLVGLLSCMSTLCIGALTFSQFEDWTFFNAYYFCFITLTTIGFGDFVALQKKDALGEQPPYVAFSFMYILVGLTVIGAFLNLVVLRFLTVSSDEPDVRPEAGGEEQGPRSKDTQEDRDMLNTEAETAELGYKDREAGQNRHHNLPMEGSTSSMDLLPSAEERKLISEQREHSELPAPNRLTALFSRICCGPYIYDSPPTSYCDEDCGHSNPIFYNSISYRVERALCSSCTVSSQVSPSSAALCLDKDNPHTRRKSI</sequence>
<keyword evidence="7" id="KW-0630">Potassium</keyword>
<organism evidence="16 17">
    <name type="scientific">Monopterus albus</name>
    <name type="common">Swamp eel</name>
    <dbReference type="NCBI Taxonomy" id="43700"/>
    <lineage>
        <taxon>Eukaryota</taxon>
        <taxon>Metazoa</taxon>
        <taxon>Chordata</taxon>
        <taxon>Craniata</taxon>
        <taxon>Vertebrata</taxon>
        <taxon>Euteleostomi</taxon>
        <taxon>Actinopterygii</taxon>
        <taxon>Neopterygii</taxon>
        <taxon>Teleostei</taxon>
        <taxon>Neoteleostei</taxon>
        <taxon>Acanthomorphata</taxon>
        <taxon>Anabantaria</taxon>
        <taxon>Synbranchiformes</taxon>
        <taxon>Synbranchidae</taxon>
        <taxon>Monopterus</taxon>
    </lineage>
</organism>
<dbReference type="PRINTS" id="PR01095">
    <property type="entry name" value="TASKCHANNEL"/>
</dbReference>
<keyword evidence="9 12" id="KW-0406">Ion transport</keyword>
<evidence type="ECO:0000259" key="15">
    <source>
        <dbReference type="Pfam" id="PF07885"/>
    </source>
</evidence>
<dbReference type="PANTHER" id="PTHR11003:SF18">
    <property type="entry name" value="POTASSIUM CHANNEL SUBFAMILY K MEMBER 15"/>
    <property type="match status" value="1"/>
</dbReference>
<accession>A0A3Q3ISC9</accession>
<dbReference type="InterPro" id="IPR003092">
    <property type="entry name" value="2pore_dom_K_chnl_TASK"/>
</dbReference>
<comment type="subcellular location">
    <subcellularLocation>
        <location evidence="1">Membrane</location>
        <topology evidence="1">Multi-pass membrane protein</topology>
    </subcellularLocation>
</comment>
<dbReference type="STRING" id="43700.ENSMALP00000006865"/>
<evidence type="ECO:0000256" key="3">
    <source>
        <dbReference type="ARBA" id="ARBA00022448"/>
    </source>
</evidence>
<dbReference type="FunFam" id="1.10.287.70:FF:000057">
    <property type="entry name" value="Potassium channel subfamily K member"/>
    <property type="match status" value="1"/>
</dbReference>
<keyword evidence="8 14" id="KW-1133">Transmembrane helix</keyword>
<reference evidence="16" key="2">
    <citation type="submission" date="2025-09" db="UniProtKB">
        <authorList>
            <consortium name="Ensembl"/>
        </authorList>
    </citation>
    <scope>IDENTIFICATION</scope>
</reference>
<keyword evidence="4" id="KW-0633">Potassium transport</keyword>
<dbReference type="GO" id="GO:0015271">
    <property type="term" value="F:outward rectifier potassium channel activity"/>
    <property type="evidence" value="ECO:0007669"/>
    <property type="project" value="TreeGrafter"/>
</dbReference>
<feature type="transmembrane region" description="Helical" evidence="14">
    <location>
        <begin position="108"/>
        <end position="127"/>
    </location>
</feature>
<evidence type="ECO:0000256" key="11">
    <source>
        <dbReference type="ARBA" id="ARBA00023303"/>
    </source>
</evidence>
<feature type="transmembrane region" description="Helical" evidence="14">
    <location>
        <begin position="185"/>
        <end position="205"/>
    </location>
</feature>
<dbReference type="Pfam" id="PF07885">
    <property type="entry name" value="Ion_trans_2"/>
    <property type="match status" value="2"/>
</dbReference>
<feature type="region of interest" description="Disordered" evidence="13">
    <location>
        <begin position="282"/>
        <end position="340"/>
    </location>
</feature>
<dbReference type="RefSeq" id="XP_020448462.1">
    <property type="nucleotide sequence ID" value="XM_020592806.1"/>
</dbReference>
<evidence type="ECO:0000256" key="6">
    <source>
        <dbReference type="ARBA" id="ARBA00022826"/>
    </source>
</evidence>
<dbReference type="Gene3D" id="1.10.287.70">
    <property type="match status" value="1"/>
</dbReference>
<feature type="compositionally biased region" description="Basic and acidic residues" evidence="13">
    <location>
        <begin position="282"/>
        <end position="307"/>
    </location>
</feature>
<dbReference type="KEGG" id="malb:109956029"/>
<reference evidence="16" key="1">
    <citation type="submission" date="2025-08" db="UniProtKB">
        <authorList>
            <consortium name="Ensembl"/>
        </authorList>
    </citation>
    <scope>IDENTIFICATION</scope>
</reference>
<evidence type="ECO:0000256" key="8">
    <source>
        <dbReference type="ARBA" id="ARBA00022989"/>
    </source>
</evidence>
<keyword evidence="10 14" id="KW-0472">Membrane</keyword>
<dbReference type="PANTHER" id="PTHR11003">
    <property type="entry name" value="POTASSIUM CHANNEL, SUBFAMILY K"/>
    <property type="match status" value="1"/>
</dbReference>